<evidence type="ECO:0008006" key="8">
    <source>
        <dbReference type="Google" id="ProtNLM"/>
    </source>
</evidence>
<evidence type="ECO:0000256" key="5">
    <source>
        <dbReference type="SAM" id="Phobius"/>
    </source>
</evidence>
<dbReference type="GO" id="GO:0072659">
    <property type="term" value="P:protein localization to plasma membrane"/>
    <property type="evidence" value="ECO:0007669"/>
    <property type="project" value="TreeGrafter"/>
</dbReference>
<comment type="subcellular location">
    <subcellularLocation>
        <location evidence="1">Membrane</location>
        <topology evidence="1">Multi-pass membrane protein</topology>
    </subcellularLocation>
</comment>
<proteinExistence type="predicted"/>
<feature type="transmembrane region" description="Helical" evidence="5">
    <location>
        <begin position="442"/>
        <end position="462"/>
    </location>
</feature>
<reference evidence="6" key="1">
    <citation type="submission" date="2019-06" db="EMBL/GenBank/DDBJ databases">
        <authorList>
            <person name="Zheng W."/>
        </authorList>
    </citation>
    <scope>NUCLEOTIDE SEQUENCE</scope>
    <source>
        <strain evidence="6">QDHG01</strain>
    </source>
</reference>
<name>A0A8J8NRY1_HALGN</name>
<evidence type="ECO:0000313" key="6">
    <source>
        <dbReference type="EMBL" id="TNV80827.1"/>
    </source>
</evidence>
<dbReference type="GO" id="GO:0032216">
    <property type="term" value="F:glucosaminyl-phosphatidylinositol O-acyltransferase activity"/>
    <property type="evidence" value="ECO:0007669"/>
    <property type="project" value="TreeGrafter"/>
</dbReference>
<feature type="transmembrane region" description="Helical" evidence="5">
    <location>
        <begin position="410"/>
        <end position="427"/>
    </location>
</feature>
<organism evidence="6 7">
    <name type="scientific">Halteria grandinella</name>
    <dbReference type="NCBI Taxonomy" id="5974"/>
    <lineage>
        <taxon>Eukaryota</taxon>
        <taxon>Sar</taxon>
        <taxon>Alveolata</taxon>
        <taxon>Ciliophora</taxon>
        <taxon>Intramacronucleata</taxon>
        <taxon>Spirotrichea</taxon>
        <taxon>Stichotrichia</taxon>
        <taxon>Sporadotrichida</taxon>
        <taxon>Halteriidae</taxon>
        <taxon>Halteria</taxon>
    </lineage>
</organism>
<evidence type="ECO:0000256" key="2">
    <source>
        <dbReference type="ARBA" id="ARBA00022692"/>
    </source>
</evidence>
<keyword evidence="4 5" id="KW-0472">Membrane</keyword>
<evidence type="ECO:0000256" key="4">
    <source>
        <dbReference type="ARBA" id="ARBA00023136"/>
    </source>
</evidence>
<accession>A0A8J8NRY1</accession>
<protein>
    <recommendedName>
        <fullName evidence="8">Phosphatidylinositol-glycan biosynthesis class W protein</fullName>
    </recommendedName>
</protein>
<keyword evidence="2 5" id="KW-0812">Transmembrane</keyword>
<keyword evidence="7" id="KW-1185">Reference proteome</keyword>
<dbReference type="EMBL" id="RRYP01006976">
    <property type="protein sequence ID" value="TNV80827.1"/>
    <property type="molecule type" value="Genomic_DNA"/>
</dbReference>
<sequence length="537" mass="62035">MTEDHISSGVELASEAASQALNNQEYQRVYYKHLKEDIVSGFNGGGKLEVFLMVAYLPLSMFVHQVTIAFLRKRFSSFNKLRVSTSLLATILNFNLDFWLTLPPLVISVSLTLEQNLQLFFGLLLFGISQIVLSCMIDQSPIVRPFWVANERKAYNVIANKKIIHLIKGEKKGEEKEKPENVIINIQFITNQRALLLVATVVSILAVDFPLIFPRRLCKTEEFGISLMDVGVGSVMFSSGLTQRKIRDLVLSKEVQSTIMKDLLALFKGSFFIFLLAFGRFILHREIDYHSHVTEWGVHWNFYATIYVVNLALVLLQNYLKWSLPIALTLMVAYEFAIVKYGLREYVFYGPRSGWVSANREGIVSSVGYLAVCLVGIEFGRSIYRYIYEESPNQSEEELEMTQRDREVRLFNKMIGLCMMFWGAFFLSEDVFDKSSRRLCNMAYVIWMVCLNLTDLLLFYFTDRIMPRYETNLVIEAINYNQLFYFFFSSLMTGLVNLLVWTLYEDAIPSYGYMFIYLYGVALIVVVLKALRLRIKI</sequence>
<evidence type="ECO:0000256" key="3">
    <source>
        <dbReference type="ARBA" id="ARBA00022989"/>
    </source>
</evidence>
<dbReference type="AlphaFoldDB" id="A0A8J8NRY1"/>
<dbReference type="Proteomes" id="UP000785679">
    <property type="component" value="Unassembled WGS sequence"/>
</dbReference>
<feature type="transmembrane region" description="Helical" evidence="5">
    <location>
        <begin position="225"/>
        <end position="242"/>
    </location>
</feature>
<dbReference type="GO" id="GO:0006506">
    <property type="term" value="P:GPI anchor biosynthetic process"/>
    <property type="evidence" value="ECO:0007669"/>
    <property type="project" value="InterPro"/>
</dbReference>
<dbReference type="PANTHER" id="PTHR20661:SF0">
    <property type="entry name" value="PHOSPHATIDYLINOSITOL-GLYCAN BIOSYNTHESIS CLASS W PROTEIN"/>
    <property type="match status" value="1"/>
</dbReference>
<dbReference type="GO" id="GO:0005783">
    <property type="term" value="C:endoplasmic reticulum"/>
    <property type="evidence" value="ECO:0007669"/>
    <property type="project" value="TreeGrafter"/>
</dbReference>
<gene>
    <name evidence="6" type="ORF">FGO68_gene961</name>
</gene>
<dbReference type="GO" id="GO:0016020">
    <property type="term" value="C:membrane"/>
    <property type="evidence" value="ECO:0007669"/>
    <property type="project" value="UniProtKB-SubCell"/>
</dbReference>
<dbReference type="PANTHER" id="PTHR20661">
    <property type="entry name" value="PHOSPHATIDYLINOSITOL-GLYCAN BIOSYNTHESIS CLASS W PROTEIN"/>
    <property type="match status" value="1"/>
</dbReference>
<feature type="transmembrane region" description="Helical" evidence="5">
    <location>
        <begin position="510"/>
        <end position="531"/>
    </location>
</feature>
<feature type="transmembrane region" description="Helical" evidence="5">
    <location>
        <begin position="83"/>
        <end position="107"/>
    </location>
</feature>
<keyword evidence="3 5" id="KW-1133">Transmembrane helix</keyword>
<feature type="transmembrane region" description="Helical" evidence="5">
    <location>
        <begin position="50"/>
        <end position="71"/>
    </location>
</feature>
<feature type="transmembrane region" description="Helical" evidence="5">
    <location>
        <begin position="263"/>
        <end position="283"/>
    </location>
</feature>
<evidence type="ECO:0000256" key="1">
    <source>
        <dbReference type="ARBA" id="ARBA00004141"/>
    </source>
</evidence>
<dbReference type="OrthoDB" id="313207at2759"/>
<dbReference type="InterPro" id="IPR009447">
    <property type="entry name" value="PIGW/GWT1"/>
</dbReference>
<feature type="transmembrane region" description="Helical" evidence="5">
    <location>
        <begin position="298"/>
        <end position="316"/>
    </location>
</feature>
<feature type="transmembrane region" description="Helical" evidence="5">
    <location>
        <begin position="483"/>
        <end position="504"/>
    </location>
</feature>
<feature type="transmembrane region" description="Helical" evidence="5">
    <location>
        <begin position="119"/>
        <end position="137"/>
    </location>
</feature>
<feature type="transmembrane region" description="Helical" evidence="5">
    <location>
        <begin position="323"/>
        <end position="343"/>
    </location>
</feature>
<feature type="transmembrane region" description="Helical" evidence="5">
    <location>
        <begin position="363"/>
        <end position="384"/>
    </location>
</feature>
<feature type="transmembrane region" description="Helical" evidence="5">
    <location>
        <begin position="194"/>
        <end position="213"/>
    </location>
</feature>
<dbReference type="Pfam" id="PF06423">
    <property type="entry name" value="GWT1"/>
    <property type="match status" value="1"/>
</dbReference>
<comment type="caution">
    <text evidence="6">The sequence shown here is derived from an EMBL/GenBank/DDBJ whole genome shotgun (WGS) entry which is preliminary data.</text>
</comment>
<evidence type="ECO:0000313" key="7">
    <source>
        <dbReference type="Proteomes" id="UP000785679"/>
    </source>
</evidence>